<name>A0AA37I4W6_9BURK</name>
<dbReference type="RefSeq" id="WP_238209357.1">
    <property type="nucleotide sequence ID" value="NZ_BPUS01000001.1"/>
</dbReference>
<evidence type="ECO:0000313" key="1">
    <source>
        <dbReference type="EMBL" id="GJH22883.1"/>
    </source>
</evidence>
<sequence length="263" mass="29123">MNLPKSATSEWLSEVIDMTITASGNEFRIKRIEREARALLQKNAGQPEMCWLVLSFIAFLQGNRGDCIRCVEAASALANHDVTILGNAATLMCDLGEPELGVKYARQFAALSHSDPRLAINAARALYGVLLFEEAADVMCVRNAESLLSQDDGFLRDLSDTITLFQTAGVHAELRQALLESATSIVRATGCEIRRARPVRYFECTMRYELFVEESASQCASVNFAIAEGLVEQFEEAYPELITFVCRPLASFTPRGISIEIER</sequence>
<protein>
    <recommendedName>
        <fullName evidence="3">Tetratricopeptide repeat protein</fullName>
    </recommendedName>
</protein>
<dbReference type="Proteomes" id="UP001055111">
    <property type="component" value="Unassembled WGS sequence"/>
</dbReference>
<evidence type="ECO:0000313" key="2">
    <source>
        <dbReference type="Proteomes" id="UP001055111"/>
    </source>
</evidence>
<dbReference type="EMBL" id="BPUS01000001">
    <property type="protein sequence ID" value="GJH22883.1"/>
    <property type="molecule type" value="Genomic_DNA"/>
</dbReference>
<reference evidence="1" key="1">
    <citation type="submission" date="2022-09" db="EMBL/GenBank/DDBJ databases">
        <title>Isolation and characterization of 3-chlorobenzoate degrading bacteria from soils in Shizuoka.</title>
        <authorList>
            <person name="Ifat A."/>
            <person name="Ogawa N."/>
            <person name="Kimbara K."/>
            <person name="Moriuchi R."/>
            <person name="Dohra H."/>
            <person name="Shintani M."/>
        </authorList>
    </citation>
    <scope>NUCLEOTIDE SEQUENCE</scope>
    <source>
        <strain evidence="1">19CS4-2</strain>
    </source>
</reference>
<organism evidence="1 2">
    <name type="scientific">Caballeronia novacaledonica</name>
    <dbReference type="NCBI Taxonomy" id="1544861"/>
    <lineage>
        <taxon>Bacteria</taxon>
        <taxon>Pseudomonadati</taxon>
        <taxon>Pseudomonadota</taxon>
        <taxon>Betaproteobacteria</taxon>
        <taxon>Burkholderiales</taxon>
        <taxon>Burkholderiaceae</taxon>
        <taxon>Caballeronia</taxon>
    </lineage>
</organism>
<dbReference type="Gene3D" id="1.25.40.10">
    <property type="entry name" value="Tetratricopeptide repeat domain"/>
    <property type="match status" value="1"/>
</dbReference>
<proteinExistence type="predicted"/>
<evidence type="ECO:0008006" key="3">
    <source>
        <dbReference type="Google" id="ProtNLM"/>
    </source>
</evidence>
<gene>
    <name evidence="1" type="ORF">CBA19CS42_00225</name>
</gene>
<dbReference type="AlphaFoldDB" id="A0AA37I4W6"/>
<dbReference type="InterPro" id="IPR011990">
    <property type="entry name" value="TPR-like_helical_dom_sf"/>
</dbReference>
<accession>A0AA37I4W6</accession>
<dbReference type="SUPFAM" id="SSF48452">
    <property type="entry name" value="TPR-like"/>
    <property type="match status" value="1"/>
</dbReference>
<comment type="caution">
    <text evidence="1">The sequence shown here is derived from an EMBL/GenBank/DDBJ whole genome shotgun (WGS) entry which is preliminary data.</text>
</comment>